<keyword evidence="2" id="KW-1185">Reference proteome</keyword>
<organism evidence="1 2">
    <name type="scientific">Pseudovibrio ascidiaceicola</name>
    <dbReference type="NCBI Taxonomy" id="285279"/>
    <lineage>
        <taxon>Bacteria</taxon>
        <taxon>Pseudomonadati</taxon>
        <taxon>Pseudomonadota</taxon>
        <taxon>Alphaproteobacteria</taxon>
        <taxon>Hyphomicrobiales</taxon>
        <taxon>Stappiaceae</taxon>
        <taxon>Pseudovibrio</taxon>
    </lineage>
</organism>
<comment type="caution">
    <text evidence="1">The sequence shown here is derived from an EMBL/GenBank/DDBJ whole genome shotgun (WGS) entry which is preliminary data.</text>
</comment>
<evidence type="ECO:0000313" key="1">
    <source>
        <dbReference type="EMBL" id="SFK53789.1"/>
    </source>
</evidence>
<dbReference type="RefSeq" id="WP_093519915.1">
    <property type="nucleotide sequence ID" value="NZ_FOSK01000006.1"/>
</dbReference>
<dbReference type="Gene3D" id="3.40.50.11310">
    <property type="entry name" value="Bacterial phosphonate metabolism protein PhnH"/>
    <property type="match status" value="1"/>
</dbReference>
<protein>
    <submittedName>
        <fullName evidence="1">Alpha-D-ribose 1-methylphosphonate 5-triphosphate synthase subunit PhnH</fullName>
    </submittedName>
</protein>
<gene>
    <name evidence="1" type="ORF">SAMN04488518_106110</name>
</gene>
<sequence>MSTQTASSIFAKAPAPGLADPVHDAQSVFRSAMNALAQPGTVQQLDDLKLNPPAPLSIAATALVLTLCDYDTPLWLDPALAASETVKNYIRFHTAAPFVESPAEAAFALVSDAKLLPAVASFSAGTAEYPDRSTTIILMVDELTEDDGITLKGPGIKTEQQFNVAPTPAMFWQQMQDNSALYPLGIDVIFAGANQVAGLPRSIKITGLEA</sequence>
<dbReference type="PIRSF" id="PIRSF020680">
    <property type="entry name" value="PhnH"/>
    <property type="match status" value="1"/>
</dbReference>
<dbReference type="EMBL" id="FOSK01000006">
    <property type="protein sequence ID" value="SFK53789.1"/>
    <property type="molecule type" value="Genomic_DNA"/>
</dbReference>
<dbReference type="NCBIfam" id="TIGR03292">
    <property type="entry name" value="PhnH_redo"/>
    <property type="match status" value="1"/>
</dbReference>
<reference evidence="1 2" key="1">
    <citation type="submission" date="2016-10" db="EMBL/GenBank/DDBJ databases">
        <authorList>
            <person name="Varghese N."/>
            <person name="Submissions S."/>
        </authorList>
    </citation>
    <scope>NUCLEOTIDE SEQUENCE [LARGE SCALE GENOMIC DNA]</scope>
    <source>
        <strain evidence="1 2">DSM 16392</strain>
    </source>
</reference>
<proteinExistence type="predicted"/>
<dbReference type="Pfam" id="PF05845">
    <property type="entry name" value="PhnH"/>
    <property type="match status" value="1"/>
</dbReference>
<dbReference type="InterPro" id="IPR008772">
    <property type="entry name" value="Phosphonate_metab_PhnH"/>
</dbReference>
<dbReference type="SUPFAM" id="SSF159709">
    <property type="entry name" value="PhnH-like"/>
    <property type="match status" value="1"/>
</dbReference>
<accession>A0A1I4ADH1</accession>
<evidence type="ECO:0000313" key="2">
    <source>
        <dbReference type="Proteomes" id="UP000199598"/>
    </source>
</evidence>
<dbReference type="Proteomes" id="UP000199598">
    <property type="component" value="Unassembled WGS sequence"/>
</dbReference>
<name>A0A1I4ADH1_9HYPH</name>
<dbReference type="InterPro" id="IPR038058">
    <property type="entry name" value="PhnH-like_sp"/>
</dbReference>